<protein>
    <submittedName>
        <fullName evidence="3">Uncharacterized protein</fullName>
    </submittedName>
</protein>
<keyword evidence="2" id="KW-1185">Reference proteome</keyword>
<feature type="region of interest" description="Disordered" evidence="1">
    <location>
        <begin position="24"/>
        <end position="56"/>
    </location>
</feature>
<dbReference type="GO" id="GO:0004222">
    <property type="term" value="F:metalloendopeptidase activity"/>
    <property type="evidence" value="ECO:0007669"/>
    <property type="project" value="InterPro"/>
</dbReference>
<proteinExistence type="predicted"/>
<sequence>MSWSLFSGMGMVNFNPAMGFPPNAHQIREPAAPTMAPSAGVQQQSNSSNNSASAAAAAGNKKTAAAQNMEFMATVQNKDLLEELKVQSQAIVHKTITNGTPDGRQQMIRHYRCNRHRHQEKCPFKMLAIQSDDGTFKVFRSGEHNHAVVPSGRAPSCRAQGGQRTSWIPHATVRTADELETLRQGQRVTVHKTTFHGKNRHFRCNRHRHNERCILAVTENNGTINVFRSGEHNHPIQQISNCNITWSAEESFDKMIVFLGGYVTEFLFIKSNWKTEQYLANILSIKNVSNLVQEDLRMEIWLKWVGKKIGFGDFSTEEMEAKILIHAGNLAKLAYDKCLELIEEKEILVKKAAARLLEINTIE</sequence>
<reference evidence="3" key="1">
    <citation type="submission" date="2022-11" db="UniProtKB">
        <authorList>
            <consortium name="WormBaseParasite"/>
        </authorList>
    </citation>
    <scope>IDENTIFICATION</scope>
</reference>
<feature type="compositionally biased region" description="Low complexity" evidence="1">
    <location>
        <begin position="38"/>
        <end position="56"/>
    </location>
</feature>
<dbReference type="AlphaFoldDB" id="A0A915LVZ7"/>
<dbReference type="InterPro" id="IPR037219">
    <property type="entry name" value="Peptidase_M41-like"/>
</dbReference>
<dbReference type="GO" id="GO:0004176">
    <property type="term" value="F:ATP-dependent peptidase activity"/>
    <property type="evidence" value="ECO:0007669"/>
    <property type="project" value="InterPro"/>
</dbReference>
<organism evidence="2 3">
    <name type="scientific">Meloidogyne javanica</name>
    <name type="common">Root-knot nematode worm</name>
    <dbReference type="NCBI Taxonomy" id="6303"/>
    <lineage>
        <taxon>Eukaryota</taxon>
        <taxon>Metazoa</taxon>
        <taxon>Ecdysozoa</taxon>
        <taxon>Nematoda</taxon>
        <taxon>Chromadorea</taxon>
        <taxon>Rhabditida</taxon>
        <taxon>Tylenchina</taxon>
        <taxon>Tylenchomorpha</taxon>
        <taxon>Tylenchoidea</taxon>
        <taxon>Meloidogynidae</taxon>
        <taxon>Meloidogyninae</taxon>
        <taxon>Meloidogyne</taxon>
        <taxon>Meloidogyne incognita group</taxon>
    </lineage>
</organism>
<name>A0A915LVZ7_MELJA</name>
<accession>A0A915LVZ7</accession>
<dbReference type="GO" id="GO:0005524">
    <property type="term" value="F:ATP binding"/>
    <property type="evidence" value="ECO:0007669"/>
    <property type="project" value="InterPro"/>
</dbReference>
<dbReference type="WBParaSite" id="scaffold20977_cov158.g19603">
    <property type="protein sequence ID" value="scaffold20977_cov158.g19603"/>
    <property type="gene ID" value="scaffold20977_cov158.g19603"/>
</dbReference>
<dbReference type="Proteomes" id="UP000887561">
    <property type="component" value="Unplaced"/>
</dbReference>
<evidence type="ECO:0000313" key="2">
    <source>
        <dbReference type="Proteomes" id="UP000887561"/>
    </source>
</evidence>
<dbReference type="SUPFAM" id="SSF140990">
    <property type="entry name" value="FtsH protease domain-like"/>
    <property type="match status" value="1"/>
</dbReference>
<evidence type="ECO:0000313" key="3">
    <source>
        <dbReference type="WBParaSite" id="scaffold20977_cov158.g19603"/>
    </source>
</evidence>
<evidence type="ECO:0000256" key="1">
    <source>
        <dbReference type="SAM" id="MobiDB-lite"/>
    </source>
</evidence>
<dbReference type="GO" id="GO:0006508">
    <property type="term" value="P:proteolysis"/>
    <property type="evidence" value="ECO:0007669"/>
    <property type="project" value="InterPro"/>
</dbReference>